<dbReference type="Proteomes" id="UP000677082">
    <property type="component" value="Unassembled WGS sequence"/>
</dbReference>
<evidence type="ECO:0000313" key="1">
    <source>
        <dbReference type="EMBL" id="GIM96351.1"/>
    </source>
</evidence>
<dbReference type="RefSeq" id="WP_213012029.1">
    <property type="nucleotide sequence ID" value="NZ_BOQN01000117.1"/>
</dbReference>
<accession>A0A919W9Z3</accession>
<sequence length="48" mass="4807">MGPGGELALHEFGWTTGSDPHVANLSVGVGAGNPGGKFHAVLVPHEDS</sequence>
<evidence type="ECO:0000313" key="2">
    <source>
        <dbReference type="Proteomes" id="UP000677082"/>
    </source>
</evidence>
<proteinExistence type="predicted"/>
<gene>
    <name evidence="1" type="ORF">Ato02nite_081440</name>
</gene>
<dbReference type="AlphaFoldDB" id="A0A919W9Z3"/>
<organism evidence="1 2">
    <name type="scientific">Paractinoplanes toevensis</name>
    <dbReference type="NCBI Taxonomy" id="571911"/>
    <lineage>
        <taxon>Bacteria</taxon>
        <taxon>Bacillati</taxon>
        <taxon>Actinomycetota</taxon>
        <taxon>Actinomycetes</taxon>
        <taxon>Micromonosporales</taxon>
        <taxon>Micromonosporaceae</taxon>
        <taxon>Paractinoplanes</taxon>
    </lineage>
</organism>
<comment type="caution">
    <text evidence="1">The sequence shown here is derived from an EMBL/GenBank/DDBJ whole genome shotgun (WGS) entry which is preliminary data.</text>
</comment>
<protein>
    <submittedName>
        <fullName evidence="1">Uncharacterized protein</fullName>
    </submittedName>
</protein>
<name>A0A919W9Z3_9ACTN</name>
<reference evidence="1 2" key="1">
    <citation type="submission" date="2021-03" db="EMBL/GenBank/DDBJ databases">
        <title>Whole genome shotgun sequence of Actinoplanes toevensis NBRC 105298.</title>
        <authorList>
            <person name="Komaki H."/>
            <person name="Tamura T."/>
        </authorList>
    </citation>
    <scope>NUCLEOTIDE SEQUENCE [LARGE SCALE GENOMIC DNA]</scope>
    <source>
        <strain evidence="1 2">NBRC 105298</strain>
    </source>
</reference>
<dbReference type="EMBL" id="BOQN01000117">
    <property type="protein sequence ID" value="GIM96351.1"/>
    <property type="molecule type" value="Genomic_DNA"/>
</dbReference>
<keyword evidence="2" id="KW-1185">Reference proteome</keyword>